<evidence type="ECO:0000256" key="3">
    <source>
        <dbReference type="ARBA" id="ARBA00006576"/>
    </source>
</evidence>
<dbReference type="InterPro" id="IPR016193">
    <property type="entry name" value="Cytidine_deaminase-like"/>
</dbReference>
<reference evidence="11" key="1">
    <citation type="journal article" date="2015" name="Nature">
        <title>Complex archaea that bridge the gap between prokaryotes and eukaryotes.</title>
        <authorList>
            <person name="Spang A."/>
            <person name="Saw J.H."/>
            <person name="Jorgensen S.L."/>
            <person name="Zaremba-Niedzwiedzka K."/>
            <person name="Martijn J."/>
            <person name="Lind A.E."/>
            <person name="van Eijk R."/>
            <person name="Schleper C."/>
            <person name="Guy L."/>
            <person name="Ettema T.J."/>
        </authorList>
    </citation>
    <scope>NUCLEOTIDE SEQUENCE</scope>
</reference>
<keyword evidence="5" id="KW-0479">Metal-binding</keyword>
<dbReference type="EMBL" id="LAZR01018689">
    <property type="protein sequence ID" value="KKL95379.1"/>
    <property type="molecule type" value="Genomic_DNA"/>
</dbReference>
<dbReference type="FunFam" id="3.40.140.10:FF:000008">
    <property type="entry name" value="Cytidine deaminase"/>
    <property type="match status" value="1"/>
</dbReference>
<evidence type="ECO:0000256" key="8">
    <source>
        <dbReference type="ARBA" id="ARBA00032005"/>
    </source>
</evidence>
<dbReference type="InterPro" id="IPR016192">
    <property type="entry name" value="APOBEC/CMP_deaminase_Zn-bd"/>
</dbReference>
<dbReference type="InterPro" id="IPR050202">
    <property type="entry name" value="Cyt/Deoxycyt_deaminase"/>
</dbReference>
<evidence type="ECO:0000256" key="2">
    <source>
        <dbReference type="ARBA" id="ARBA00003949"/>
    </source>
</evidence>
<dbReference type="GO" id="GO:0042802">
    <property type="term" value="F:identical protein binding"/>
    <property type="evidence" value="ECO:0007669"/>
    <property type="project" value="UniProtKB-ARBA"/>
</dbReference>
<dbReference type="Pfam" id="PF00383">
    <property type="entry name" value="dCMP_cyt_deam_1"/>
    <property type="match status" value="1"/>
</dbReference>
<dbReference type="GO" id="GO:0055086">
    <property type="term" value="P:nucleobase-containing small molecule metabolic process"/>
    <property type="evidence" value="ECO:0007669"/>
    <property type="project" value="UniProtKB-ARBA"/>
</dbReference>
<dbReference type="GO" id="GO:0005829">
    <property type="term" value="C:cytosol"/>
    <property type="evidence" value="ECO:0007669"/>
    <property type="project" value="TreeGrafter"/>
</dbReference>
<evidence type="ECO:0000256" key="7">
    <source>
        <dbReference type="ARBA" id="ARBA00022833"/>
    </source>
</evidence>
<dbReference type="PANTHER" id="PTHR11644">
    <property type="entry name" value="CYTIDINE DEAMINASE"/>
    <property type="match status" value="1"/>
</dbReference>
<keyword evidence="6" id="KW-0378">Hydrolase</keyword>
<dbReference type="PROSITE" id="PS00903">
    <property type="entry name" value="CYT_DCMP_DEAMINASES_1"/>
    <property type="match status" value="1"/>
</dbReference>
<evidence type="ECO:0000256" key="5">
    <source>
        <dbReference type="ARBA" id="ARBA00022723"/>
    </source>
</evidence>
<comment type="cofactor">
    <cofactor evidence="1">
        <name>Zn(2+)</name>
        <dbReference type="ChEBI" id="CHEBI:29105"/>
    </cofactor>
</comment>
<name>A0A0F9G944_9ZZZZ</name>
<dbReference type="PANTHER" id="PTHR11644:SF2">
    <property type="entry name" value="CYTIDINE DEAMINASE"/>
    <property type="match status" value="1"/>
</dbReference>
<evidence type="ECO:0000259" key="10">
    <source>
        <dbReference type="PROSITE" id="PS51747"/>
    </source>
</evidence>
<comment type="similarity">
    <text evidence="3">Belongs to the cytidine and deoxycytidylate deaminase family.</text>
</comment>
<comment type="caution">
    <text evidence="11">The sequence shown here is derived from an EMBL/GenBank/DDBJ whole genome shotgun (WGS) entry which is preliminary data.</text>
</comment>
<evidence type="ECO:0000256" key="9">
    <source>
        <dbReference type="ARBA" id="ARBA00049558"/>
    </source>
</evidence>
<comment type="function">
    <text evidence="2">This enzyme scavenges exogenous and endogenous cytidine and 2'-deoxycytidine for UMP synthesis.</text>
</comment>
<dbReference type="Gene3D" id="3.40.140.10">
    <property type="entry name" value="Cytidine Deaminase, domain 2"/>
    <property type="match status" value="1"/>
</dbReference>
<dbReference type="InterPro" id="IPR006262">
    <property type="entry name" value="Cyt_deam_tetra"/>
</dbReference>
<dbReference type="NCBIfam" id="NF004064">
    <property type="entry name" value="PRK05578.1"/>
    <property type="match status" value="1"/>
</dbReference>
<sequence>MNINELIKKAKSAREHSYSPYSKFKVGAALKTKNGRIFTGCNIENSSYGLSICAEREVIFKAISAGEKDLDTIAVVTDSNKLTTPCGACRQVIWEFSKTMTIIVANLKGKKKEFKIKELLAHPFGKGSLS</sequence>
<comment type="catalytic activity">
    <reaction evidence="9">
        <text>cytidine + H2O + H(+) = uridine + NH4(+)</text>
        <dbReference type="Rhea" id="RHEA:16069"/>
        <dbReference type="ChEBI" id="CHEBI:15377"/>
        <dbReference type="ChEBI" id="CHEBI:15378"/>
        <dbReference type="ChEBI" id="CHEBI:16704"/>
        <dbReference type="ChEBI" id="CHEBI:17562"/>
        <dbReference type="ChEBI" id="CHEBI:28938"/>
        <dbReference type="EC" id="3.5.4.5"/>
    </reaction>
</comment>
<evidence type="ECO:0000256" key="6">
    <source>
        <dbReference type="ARBA" id="ARBA00022801"/>
    </source>
</evidence>
<dbReference type="PROSITE" id="PS51747">
    <property type="entry name" value="CYT_DCMP_DEAMINASES_2"/>
    <property type="match status" value="1"/>
</dbReference>
<gene>
    <name evidence="11" type="ORF">LCGC14_1855190</name>
</gene>
<feature type="domain" description="CMP/dCMP-type deaminase" evidence="10">
    <location>
        <begin position="1"/>
        <end position="127"/>
    </location>
</feature>
<evidence type="ECO:0000313" key="11">
    <source>
        <dbReference type="EMBL" id="KKL95379.1"/>
    </source>
</evidence>
<dbReference type="GO" id="GO:0072527">
    <property type="term" value="P:pyrimidine-containing compound metabolic process"/>
    <property type="evidence" value="ECO:0007669"/>
    <property type="project" value="UniProtKB-ARBA"/>
</dbReference>
<protein>
    <recommendedName>
        <fullName evidence="4">cytidine deaminase</fullName>
        <ecNumber evidence="4">3.5.4.5</ecNumber>
    </recommendedName>
    <alternativeName>
        <fullName evidence="8">Cytidine aminohydrolase</fullName>
    </alternativeName>
</protein>
<keyword evidence="7" id="KW-0862">Zinc</keyword>
<evidence type="ECO:0000256" key="4">
    <source>
        <dbReference type="ARBA" id="ARBA00012783"/>
    </source>
</evidence>
<dbReference type="AlphaFoldDB" id="A0A0F9G944"/>
<dbReference type="CDD" id="cd01283">
    <property type="entry name" value="cytidine_deaminase"/>
    <property type="match status" value="1"/>
</dbReference>
<dbReference type="NCBIfam" id="TIGR01354">
    <property type="entry name" value="cyt_deam_tetra"/>
    <property type="match status" value="1"/>
</dbReference>
<dbReference type="SUPFAM" id="SSF53927">
    <property type="entry name" value="Cytidine deaminase-like"/>
    <property type="match status" value="1"/>
</dbReference>
<accession>A0A0F9G944</accession>
<dbReference type="EC" id="3.5.4.5" evidence="4"/>
<dbReference type="GO" id="GO:0008270">
    <property type="term" value="F:zinc ion binding"/>
    <property type="evidence" value="ECO:0007669"/>
    <property type="project" value="InterPro"/>
</dbReference>
<proteinExistence type="inferred from homology"/>
<organism evidence="11">
    <name type="scientific">marine sediment metagenome</name>
    <dbReference type="NCBI Taxonomy" id="412755"/>
    <lineage>
        <taxon>unclassified sequences</taxon>
        <taxon>metagenomes</taxon>
        <taxon>ecological metagenomes</taxon>
    </lineage>
</organism>
<dbReference type="GO" id="GO:0004126">
    <property type="term" value="F:cytidine deaminase activity"/>
    <property type="evidence" value="ECO:0007669"/>
    <property type="project" value="UniProtKB-EC"/>
</dbReference>
<dbReference type="InterPro" id="IPR002125">
    <property type="entry name" value="CMP_dCMP_dom"/>
</dbReference>
<evidence type="ECO:0000256" key="1">
    <source>
        <dbReference type="ARBA" id="ARBA00001947"/>
    </source>
</evidence>